<feature type="repeat" description="LDL-receptor class B" evidence="12">
    <location>
        <begin position="418"/>
        <end position="460"/>
    </location>
</feature>
<evidence type="ECO:0000256" key="12">
    <source>
        <dbReference type="PROSITE-ProRule" id="PRU00461"/>
    </source>
</evidence>
<dbReference type="InterPro" id="IPR000742">
    <property type="entry name" value="EGF"/>
</dbReference>
<feature type="disulfide bond" evidence="11">
    <location>
        <begin position="1272"/>
        <end position="1290"/>
    </location>
</feature>
<feature type="repeat" description="LDL-receptor class B" evidence="12">
    <location>
        <begin position="993"/>
        <end position="1037"/>
    </location>
</feature>
<evidence type="ECO:0000256" key="11">
    <source>
        <dbReference type="PROSITE-ProRule" id="PRU00124"/>
    </source>
</evidence>
<organism evidence="16 17">
    <name type="scientific">Laodelphax striatellus</name>
    <name type="common">Small brown planthopper</name>
    <name type="synonym">Delphax striatella</name>
    <dbReference type="NCBI Taxonomy" id="195883"/>
    <lineage>
        <taxon>Eukaryota</taxon>
        <taxon>Metazoa</taxon>
        <taxon>Ecdysozoa</taxon>
        <taxon>Arthropoda</taxon>
        <taxon>Hexapoda</taxon>
        <taxon>Insecta</taxon>
        <taxon>Pterygota</taxon>
        <taxon>Neoptera</taxon>
        <taxon>Paraneoptera</taxon>
        <taxon>Hemiptera</taxon>
        <taxon>Auchenorrhyncha</taxon>
        <taxon>Fulgoroidea</taxon>
        <taxon>Delphacidae</taxon>
        <taxon>Criomorphinae</taxon>
        <taxon>Laodelphax</taxon>
    </lineage>
</organism>
<dbReference type="InParanoid" id="A0A482WQG2"/>
<accession>A0A482WQG2</accession>
<feature type="repeat" description="LDL-receptor class B" evidence="12">
    <location>
        <begin position="461"/>
        <end position="505"/>
    </location>
</feature>
<dbReference type="PROSITE" id="PS51120">
    <property type="entry name" value="LDLRB"/>
    <property type="match status" value="13"/>
</dbReference>
<dbReference type="InterPro" id="IPR036055">
    <property type="entry name" value="LDL_receptor-like_sf"/>
</dbReference>
<dbReference type="SUPFAM" id="SSF57424">
    <property type="entry name" value="LDL receptor-like module"/>
    <property type="match status" value="3"/>
</dbReference>
<dbReference type="GO" id="GO:0005886">
    <property type="term" value="C:plasma membrane"/>
    <property type="evidence" value="ECO:0007669"/>
    <property type="project" value="UniProtKB-SubCell"/>
</dbReference>
<feature type="compositionally biased region" description="Gly residues" evidence="13">
    <location>
        <begin position="1466"/>
        <end position="1475"/>
    </location>
</feature>
<evidence type="ECO:0000256" key="2">
    <source>
        <dbReference type="ARBA" id="ARBA00022475"/>
    </source>
</evidence>
<dbReference type="SUPFAM" id="SSF57196">
    <property type="entry name" value="EGF/Laminin"/>
    <property type="match status" value="2"/>
</dbReference>
<reference evidence="16 17" key="1">
    <citation type="journal article" date="2017" name="Gigascience">
        <title>Genome sequence of the small brown planthopper, Laodelphax striatellus.</title>
        <authorList>
            <person name="Zhu J."/>
            <person name="Jiang F."/>
            <person name="Wang X."/>
            <person name="Yang P."/>
            <person name="Bao Y."/>
            <person name="Zhao W."/>
            <person name="Wang W."/>
            <person name="Lu H."/>
            <person name="Wang Q."/>
            <person name="Cui N."/>
            <person name="Li J."/>
            <person name="Chen X."/>
            <person name="Luo L."/>
            <person name="Yu J."/>
            <person name="Kang L."/>
            <person name="Cui F."/>
        </authorList>
    </citation>
    <scope>NUCLEOTIDE SEQUENCE [LARGE SCALE GENOMIC DNA]</scope>
    <source>
        <strain evidence="16">Lst14</strain>
    </source>
</reference>
<feature type="region of interest" description="Disordered" evidence="13">
    <location>
        <begin position="1530"/>
        <end position="1585"/>
    </location>
</feature>
<dbReference type="SMART" id="SM00181">
    <property type="entry name" value="EGF"/>
    <property type="match status" value="4"/>
</dbReference>
<feature type="repeat" description="LDL-receptor class B" evidence="12">
    <location>
        <begin position="766"/>
        <end position="808"/>
    </location>
</feature>
<dbReference type="GO" id="GO:0006897">
    <property type="term" value="P:endocytosis"/>
    <property type="evidence" value="ECO:0007669"/>
    <property type="project" value="UniProtKB-KW"/>
</dbReference>
<sequence>MLVALKLAIVNCLLTFGYAYPNLIFSTAKDIRIANVSRPTKATTIVKDLEEAYAVDFYHAGSLVCWTDQGLEMIQCMTFNGTHTGPKMKVVTTGLISPYGLACDWLTEKLYWTDGETHRIEVATITGQYRKVLFWEEIDLPRAIALDPMDSLMFWTDWGEVPKIERASMDGDPSTRKVIVVNENIFWPNGLTVDFENKRLFWLDGRLLFIEVMDYEGRNRRTVTKKGIEYPYAITFFDEKVYFTDWKTWSVHVIDTGSSQSPKEILHGDLCPHDIRVWEPKRQPAKETPCSRNNGGCSHLCLLSTNAPGYTCACPTGIRLISNFTCANSSQELLILVQKSDISMISLDSPDHTSQVLALRGIKDAFEVDYDPVDNYMYWTDIEAKCIRRARLNGSNQEDFVTAEVEKPDGVAVDWIARNLYWTDIGTHRIEVARLDGKARKVLINEDLINPRAIAVSPEQGWLFWSDWFEKRPKIERASLDGSDRLVLVKDGLGWPNGIALDLSASKLYWGDAKTDKIEVINMDGTGRREIVSHNIPHVFGLTLLGDWLYWTDWQRRSIDRVDKNTGTRREVILDQLPHVMGLKAVGTGSGRGWNPCKDQNGGCSHLCLNRPGNKYICACPIGHELLVDQHNCVVPEAFLVFSRKDRIGQISIENSHNDPVTIVTAVKDVIALDFDVNNKMVYWTDSKLKTISRSYINGSQIKNIIEFGLDSPEGLAVDWVAHNLYWTDKSNKRIEVARLDGSSRKVLLWSNILEPHSLALDPSEGYMYWTDWGNLGTIERAAMDGSMRIVLIARAAHANSLTIDYAQRRLYWTQLQGSGAVESADLDGKHRFQLINKDVMRPCALTQYQNRVYWADWSGGWIERADKMSGKNKSRIHERLDKVTELRAFHTSRQQGWNQCAVGNGGCTHLCLALPHNSASAKKQYDTFRCDCPTHFSLLNNRTCLPPSQFLLYSQRNSLNRLLMDSDDCPDVPLPVVNLKNARALEFDPASRFIYWIDGRSLSIRRSMENGSQFGVVISNSAGAQQPFDLAIDPYSRLLYWSCAASHAIYVNRSDTGEPIGVVVGGVGVGDGEKPQHLALHAEKGYLFWTDAGAEPRVFRARLDGSKRIVLAVESSPPTGLAIDSKELRVYWSNGQFINVVDYSGENRRNIVYVRTGQVSSVAVLGHYLYWIDRESQVVERVDKETGRIRELVISRIAHLNDLVAVDTKLDASNPCSARSNGCSHMCIPVEGDGERGTALCSCPHGYTLRDDQLVCTLLPACDHYADMFSCGGADCVPQEWRCDGRDDCPDASDEIGCPKCHPQKHFKCHSSHCIDLNMVCDGTPNCPDGSDELSCCQSSEFHCASGGPCISILWVCDGISHCTDGSDETNVACAAKRVDPVTQSSSGQGGFTMAIIVTCLICLSFGVYRCIRQTSKPSGGGVGLPCEGDSAADPLSPKPQRIVPKLGGSGGGGAVRMSTLNGGSSSGGGGGGYASRSAVTGASSSTQSQLCYPLNPPPSPATTVQRDADYCCPRYLPPPPTPCSTDVCDESDSNYRCDSDPFPPPPTPRSYSSGPPSPSSSTYFHPLPPPPSPNARYHHQHHC</sequence>
<keyword evidence="2" id="KW-1003">Cell membrane</keyword>
<dbReference type="FunFam" id="2.120.10.30:FF:000001">
    <property type="entry name" value="Low-density lipoprotein receptor-related protein 6"/>
    <property type="match status" value="1"/>
</dbReference>
<evidence type="ECO:0000256" key="10">
    <source>
        <dbReference type="ARBA" id="ARBA00023180"/>
    </source>
</evidence>
<feature type="repeat" description="LDL-receptor class B" evidence="12">
    <location>
        <begin position="151"/>
        <end position="197"/>
    </location>
</feature>
<dbReference type="PANTHER" id="PTHR46513:SF41">
    <property type="entry name" value="LOW-DENSITY LIPOPROTEIN RECEPTOR-RELATED PROTEIN"/>
    <property type="match status" value="1"/>
</dbReference>
<dbReference type="InterPro" id="IPR002172">
    <property type="entry name" value="LDrepeatLR_classA_rpt"/>
</dbReference>
<dbReference type="PRINTS" id="PR00261">
    <property type="entry name" value="LDLRECEPTOR"/>
</dbReference>
<dbReference type="InterPro" id="IPR050778">
    <property type="entry name" value="Cueball_EGF_LRP_Nidogen"/>
</dbReference>
<feature type="repeat" description="LDL-receptor class B" evidence="12">
    <location>
        <begin position="506"/>
        <end position="548"/>
    </location>
</feature>
<feature type="chain" id="PRO_5019776408" description="EGF-like domain-containing protein" evidence="14">
    <location>
        <begin position="20"/>
        <end position="1585"/>
    </location>
</feature>
<evidence type="ECO:0000256" key="5">
    <source>
        <dbReference type="ARBA" id="ARBA00022729"/>
    </source>
</evidence>
<gene>
    <name evidence="16" type="ORF">LSTR_LSTR009566</name>
</gene>
<dbReference type="InterPro" id="IPR023415">
    <property type="entry name" value="LDLR_class-A_CS"/>
</dbReference>
<feature type="domain" description="EGF-like" evidence="15">
    <location>
        <begin position="596"/>
        <end position="634"/>
    </location>
</feature>
<dbReference type="FunCoup" id="A0A482WQG2">
    <property type="interactions" value="543"/>
</dbReference>
<comment type="caution">
    <text evidence="16">The sequence shown here is derived from an EMBL/GenBank/DDBJ whole genome shotgun (WGS) entry which is preliminary data.</text>
</comment>
<evidence type="ECO:0000256" key="3">
    <source>
        <dbReference type="ARBA" id="ARBA00022536"/>
    </source>
</evidence>
<feature type="disulfide bond" evidence="11">
    <location>
        <begin position="1310"/>
        <end position="1328"/>
    </location>
</feature>
<dbReference type="Proteomes" id="UP000291343">
    <property type="component" value="Unassembled WGS sequence"/>
</dbReference>
<dbReference type="Gene3D" id="4.10.400.10">
    <property type="entry name" value="Low-density Lipoprotein Receptor"/>
    <property type="match status" value="3"/>
</dbReference>
<feature type="disulfide bond" evidence="11">
    <location>
        <begin position="1322"/>
        <end position="1337"/>
    </location>
</feature>
<dbReference type="Pfam" id="PF00058">
    <property type="entry name" value="Ldl_recept_b"/>
    <property type="match status" value="10"/>
</dbReference>
<feature type="repeat" description="LDL-receptor class B" evidence="12">
    <location>
        <begin position="809"/>
        <end position="852"/>
    </location>
</feature>
<dbReference type="SUPFAM" id="SSF63825">
    <property type="entry name" value="YWTD domain"/>
    <property type="match status" value="4"/>
</dbReference>
<evidence type="ECO:0000256" key="4">
    <source>
        <dbReference type="ARBA" id="ARBA00022583"/>
    </source>
</evidence>
<dbReference type="Pfam" id="PF00057">
    <property type="entry name" value="Ldl_recept_a"/>
    <property type="match status" value="3"/>
</dbReference>
<dbReference type="PROSITE" id="PS50068">
    <property type="entry name" value="LDLRA_2"/>
    <property type="match status" value="3"/>
</dbReference>
<dbReference type="FunFam" id="2.120.10.30:FF:000241">
    <property type="entry name" value="Low-density lipoprotein receptor-related protein 6"/>
    <property type="match status" value="1"/>
</dbReference>
<name>A0A482WQG2_LAOST</name>
<keyword evidence="5 14" id="KW-0732">Signal</keyword>
<dbReference type="Pfam" id="PF14670">
    <property type="entry name" value="FXa_inhibition"/>
    <property type="match status" value="2"/>
</dbReference>
<evidence type="ECO:0000256" key="7">
    <source>
        <dbReference type="ARBA" id="ARBA00023136"/>
    </source>
</evidence>
<evidence type="ECO:0000256" key="14">
    <source>
        <dbReference type="SAM" id="SignalP"/>
    </source>
</evidence>
<dbReference type="CDD" id="cd00112">
    <property type="entry name" value="LDLa"/>
    <property type="match status" value="3"/>
</dbReference>
<feature type="signal peptide" evidence="14">
    <location>
        <begin position="1"/>
        <end position="19"/>
    </location>
</feature>
<feature type="domain" description="EGF-like" evidence="15">
    <location>
        <begin position="900"/>
        <end position="946"/>
    </location>
</feature>
<keyword evidence="6" id="KW-0677">Repeat</keyword>
<dbReference type="PROSITE" id="PS01209">
    <property type="entry name" value="LDLRA_1"/>
    <property type="match status" value="1"/>
</dbReference>
<keyword evidence="4" id="KW-0254">Endocytosis</keyword>
<keyword evidence="7" id="KW-0472">Membrane</keyword>
<dbReference type="SMART" id="SM00192">
    <property type="entry name" value="LDLa"/>
    <property type="match status" value="3"/>
</dbReference>
<keyword evidence="9" id="KW-0675">Receptor</keyword>
<dbReference type="Gene3D" id="2.120.10.30">
    <property type="entry name" value="TolB, C-terminal domain"/>
    <property type="match status" value="4"/>
</dbReference>
<evidence type="ECO:0000256" key="13">
    <source>
        <dbReference type="SAM" id="MobiDB-lite"/>
    </source>
</evidence>
<dbReference type="SMART" id="SM00135">
    <property type="entry name" value="LY"/>
    <property type="match status" value="20"/>
</dbReference>
<dbReference type="STRING" id="195883.A0A482WQG2"/>
<evidence type="ECO:0000256" key="1">
    <source>
        <dbReference type="ARBA" id="ARBA00004251"/>
    </source>
</evidence>
<evidence type="ECO:0000256" key="8">
    <source>
        <dbReference type="ARBA" id="ARBA00023157"/>
    </source>
</evidence>
<feature type="disulfide bond" evidence="11">
    <location>
        <begin position="1284"/>
        <end position="1299"/>
    </location>
</feature>
<evidence type="ECO:0000256" key="6">
    <source>
        <dbReference type="ARBA" id="ARBA00022737"/>
    </source>
</evidence>
<dbReference type="InterPro" id="IPR011042">
    <property type="entry name" value="6-blade_b-propeller_TolB-like"/>
</dbReference>
<feature type="repeat" description="LDL-receptor class B" evidence="12">
    <location>
        <begin position="375"/>
        <end position="417"/>
    </location>
</feature>
<evidence type="ECO:0000259" key="15">
    <source>
        <dbReference type="SMART" id="SM00181"/>
    </source>
</evidence>
<feature type="repeat" description="LDL-receptor class B" evidence="12">
    <location>
        <begin position="680"/>
        <end position="722"/>
    </location>
</feature>
<feature type="region of interest" description="Disordered" evidence="13">
    <location>
        <begin position="1433"/>
        <end position="1481"/>
    </location>
</feature>
<comment type="subcellular location">
    <subcellularLocation>
        <location evidence="1">Cell membrane</location>
        <topology evidence="1">Single-pass type I membrane protein</topology>
    </subcellularLocation>
</comment>
<comment type="caution">
    <text evidence="11">Lacks conserved residue(s) required for the propagation of feature annotation.</text>
</comment>
<feature type="repeat" description="LDL-receptor class B" evidence="12">
    <location>
        <begin position="723"/>
        <end position="765"/>
    </location>
</feature>
<dbReference type="InterPro" id="IPR000033">
    <property type="entry name" value="LDLR_classB_rpt"/>
</dbReference>
<keyword evidence="8 11" id="KW-1015">Disulfide bond</keyword>
<dbReference type="SUPFAM" id="SSF57184">
    <property type="entry name" value="Growth factor receptor domain"/>
    <property type="match status" value="1"/>
</dbReference>
<evidence type="ECO:0000313" key="16">
    <source>
        <dbReference type="EMBL" id="RZF35698.1"/>
    </source>
</evidence>
<dbReference type="OrthoDB" id="72419at2759"/>
<keyword evidence="10" id="KW-0325">Glycoprotein</keyword>
<keyword evidence="3" id="KW-0245">EGF-like domain</keyword>
<evidence type="ECO:0000256" key="9">
    <source>
        <dbReference type="ARBA" id="ARBA00023170"/>
    </source>
</evidence>
<protein>
    <recommendedName>
        <fullName evidence="15">EGF-like domain-containing protein</fullName>
    </recommendedName>
</protein>
<feature type="repeat" description="LDL-receptor class B" evidence="12">
    <location>
        <begin position="1086"/>
        <end position="1128"/>
    </location>
</feature>
<dbReference type="PANTHER" id="PTHR46513">
    <property type="entry name" value="VITELLOGENIN RECEPTOR-LIKE PROTEIN-RELATED-RELATED"/>
    <property type="match status" value="1"/>
</dbReference>
<dbReference type="InterPro" id="IPR009030">
    <property type="entry name" value="Growth_fac_rcpt_cys_sf"/>
</dbReference>
<proteinExistence type="predicted"/>
<feature type="repeat" description="LDL-receptor class B" evidence="12">
    <location>
        <begin position="108"/>
        <end position="150"/>
    </location>
</feature>
<dbReference type="FunFam" id="2.120.10.30:FF:000008">
    <property type="entry name" value="Low-density lipoprotein receptor-related protein 4"/>
    <property type="match status" value="1"/>
</dbReference>
<dbReference type="EMBL" id="QKKF02027689">
    <property type="protein sequence ID" value="RZF35698.1"/>
    <property type="molecule type" value="Genomic_DNA"/>
</dbReference>
<evidence type="ECO:0000313" key="17">
    <source>
        <dbReference type="Proteomes" id="UP000291343"/>
    </source>
</evidence>
<feature type="domain" description="EGF-like" evidence="15">
    <location>
        <begin position="289"/>
        <end position="327"/>
    </location>
</feature>
<feature type="repeat" description="LDL-receptor class B" evidence="12">
    <location>
        <begin position="198"/>
        <end position="240"/>
    </location>
</feature>
<dbReference type="Gene3D" id="2.10.25.10">
    <property type="entry name" value="Laminin"/>
    <property type="match status" value="1"/>
</dbReference>
<feature type="domain" description="EGF-like" evidence="15">
    <location>
        <begin position="1216"/>
        <end position="1258"/>
    </location>
</feature>
<keyword evidence="17" id="KW-1185">Reference proteome</keyword>
<dbReference type="SMR" id="A0A482WQG2"/>